<name>A0AAU8PYW3_DESK7</name>
<dbReference type="InterPro" id="IPR037914">
    <property type="entry name" value="SpoVT-AbrB_sf"/>
</dbReference>
<dbReference type="InterPro" id="IPR007159">
    <property type="entry name" value="SpoVT-AbrB_dom"/>
</dbReference>
<dbReference type="GO" id="GO:0003677">
    <property type="term" value="F:DNA binding"/>
    <property type="evidence" value="ECO:0007669"/>
    <property type="project" value="InterPro"/>
</dbReference>
<dbReference type="KEGG" id="dku:Desku_1715"/>
<protein>
    <recommendedName>
        <fullName evidence="1">SpoVT-AbrB domain-containing protein</fullName>
    </recommendedName>
</protein>
<dbReference type="SMART" id="SM00966">
    <property type="entry name" value="SpoVT_AbrB"/>
    <property type="match status" value="1"/>
</dbReference>
<feature type="domain" description="SpoVT-AbrB" evidence="1">
    <location>
        <begin position="40"/>
        <end position="86"/>
    </location>
</feature>
<dbReference type="Proteomes" id="UP000009229">
    <property type="component" value="Chromosome"/>
</dbReference>
<sequence>MYIKPVLREKDGQPMKIAKAYEKSPDKRAYREAKKRQWVLKLNPKGQATIPLEVRRMLGVEGVCRELKLVALEDGFRLLPHKPPPPVQNYIGCCAEELADVSNAAAFVRELRGREPEPTGD</sequence>
<gene>
    <name evidence="2" type="ordered locus">Desku_1715</name>
</gene>
<keyword evidence="3" id="KW-1185">Reference proteome</keyword>
<dbReference type="SUPFAM" id="SSF89447">
    <property type="entry name" value="AbrB/MazE/MraZ-like"/>
    <property type="match status" value="1"/>
</dbReference>
<accession>A0AAU8PYW3</accession>
<organism evidence="2 3">
    <name type="scientific">Desulfofundulus kuznetsovii (strain DSM 6115 / VKM B-1805 / 17)</name>
    <name type="common">Desulfotomaculum kuznetsovii</name>
    <dbReference type="NCBI Taxonomy" id="760568"/>
    <lineage>
        <taxon>Bacteria</taxon>
        <taxon>Bacillati</taxon>
        <taxon>Bacillota</taxon>
        <taxon>Clostridia</taxon>
        <taxon>Eubacteriales</taxon>
        <taxon>Peptococcaceae</taxon>
        <taxon>Desulfofundulus</taxon>
    </lineage>
</organism>
<reference evidence="3" key="1">
    <citation type="submission" date="2011-05" db="EMBL/GenBank/DDBJ databases">
        <title>Complete sequence of Desulfotomaculum kuznetsovii DSM 6115.</title>
        <authorList>
            <person name="Lucas S."/>
            <person name="Han J."/>
            <person name="Lapidus A."/>
            <person name="Cheng J.-F."/>
            <person name="Goodwin L."/>
            <person name="Pitluck S."/>
            <person name="Peters L."/>
            <person name="Mikhailova N."/>
            <person name="Lu M."/>
            <person name="Saunders E."/>
            <person name="Han C."/>
            <person name="Tapia R."/>
            <person name="Land M."/>
            <person name="Hauser L."/>
            <person name="Kyrpides N."/>
            <person name="Ivanova N."/>
            <person name="Pagani I."/>
            <person name="Nazina T."/>
            <person name="Ivanova A."/>
            <person name="Parshina S."/>
            <person name="Kuever J."/>
            <person name="Muyzer G."/>
            <person name="Plugge C."/>
            <person name="Stams A."/>
            <person name="Woyke T."/>
        </authorList>
    </citation>
    <scope>NUCLEOTIDE SEQUENCE [LARGE SCALE GENOMIC DNA]</scope>
    <source>
        <strain evidence="3">DSM 6115 / VKM B-1805 / 17</strain>
    </source>
</reference>
<evidence type="ECO:0000313" key="2">
    <source>
        <dbReference type="EMBL" id="AEG15293.1"/>
    </source>
</evidence>
<proteinExistence type="predicted"/>
<dbReference type="AlphaFoldDB" id="A0AAU8PYW3"/>
<evidence type="ECO:0000313" key="3">
    <source>
        <dbReference type="Proteomes" id="UP000009229"/>
    </source>
</evidence>
<dbReference type="EMBL" id="CP002770">
    <property type="protein sequence ID" value="AEG15293.1"/>
    <property type="molecule type" value="Genomic_DNA"/>
</dbReference>
<evidence type="ECO:0000259" key="1">
    <source>
        <dbReference type="SMART" id="SM00966"/>
    </source>
</evidence>